<feature type="compositionally biased region" description="Basic residues" evidence="4">
    <location>
        <begin position="573"/>
        <end position="584"/>
    </location>
</feature>
<feature type="compositionally biased region" description="Basic and acidic residues" evidence="4">
    <location>
        <begin position="395"/>
        <end position="404"/>
    </location>
</feature>
<feature type="compositionally biased region" description="Basic and acidic residues" evidence="4">
    <location>
        <begin position="431"/>
        <end position="450"/>
    </location>
</feature>
<feature type="compositionally biased region" description="Basic residues" evidence="4">
    <location>
        <begin position="405"/>
        <end position="430"/>
    </location>
</feature>
<evidence type="ECO:0000256" key="1">
    <source>
        <dbReference type="ARBA" id="ARBA00022729"/>
    </source>
</evidence>
<dbReference type="SUPFAM" id="SSF69318">
    <property type="entry name" value="Integrin alpha N-terminal domain"/>
    <property type="match status" value="1"/>
</dbReference>
<feature type="chain" id="PRO_5045480344" evidence="5">
    <location>
        <begin position="33"/>
        <end position="665"/>
    </location>
</feature>
<feature type="region of interest" description="Disordered" evidence="4">
    <location>
        <begin position="523"/>
        <end position="665"/>
    </location>
</feature>
<keyword evidence="7" id="KW-1185">Reference proteome</keyword>
<comment type="caution">
    <text evidence="6">The sequence shown here is derived from an EMBL/GenBank/DDBJ whole genome shotgun (WGS) entry which is preliminary data.</text>
</comment>
<dbReference type="InterPro" id="IPR028994">
    <property type="entry name" value="Integrin_alpha_N"/>
</dbReference>
<dbReference type="PROSITE" id="PS51470">
    <property type="entry name" value="FG_GAP"/>
    <property type="match status" value="1"/>
</dbReference>
<evidence type="ECO:0000256" key="3">
    <source>
        <dbReference type="ARBA" id="ARBA00023180"/>
    </source>
</evidence>
<feature type="compositionally biased region" description="Basic residues" evidence="4">
    <location>
        <begin position="599"/>
        <end position="625"/>
    </location>
</feature>
<dbReference type="InterPro" id="IPR013517">
    <property type="entry name" value="FG-GAP"/>
</dbReference>
<gene>
    <name evidence="6" type="ORF">GCM10025868_34370</name>
</gene>
<evidence type="ECO:0000256" key="2">
    <source>
        <dbReference type="ARBA" id="ARBA00022737"/>
    </source>
</evidence>
<keyword evidence="3" id="KW-0325">Glycoprotein</keyword>
<reference evidence="7" key="1">
    <citation type="journal article" date="2019" name="Int. J. Syst. Evol. Microbiol.">
        <title>The Global Catalogue of Microorganisms (GCM) 10K type strain sequencing project: providing services to taxonomists for standard genome sequencing and annotation.</title>
        <authorList>
            <consortium name="The Broad Institute Genomics Platform"/>
            <consortium name="The Broad Institute Genome Sequencing Center for Infectious Disease"/>
            <person name="Wu L."/>
            <person name="Ma J."/>
        </authorList>
    </citation>
    <scope>NUCLEOTIDE SEQUENCE [LARGE SCALE GENOMIC DNA]</scope>
    <source>
        <strain evidence="7">NBRC 108730</strain>
    </source>
</reference>
<feature type="compositionally biased region" description="Basic residues" evidence="4">
    <location>
        <begin position="451"/>
        <end position="462"/>
    </location>
</feature>
<dbReference type="EMBL" id="BSUZ01000001">
    <property type="protein sequence ID" value="GMA88187.1"/>
    <property type="molecule type" value="Genomic_DNA"/>
</dbReference>
<evidence type="ECO:0000313" key="6">
    <source>
        <dbReference type="EMBL" id="GMA88187.1"/>
    </source>
</evidence>
<name>A0ABQ6JMW9_9ACTN</name>
<feature type="signal peptide" evidence="5">
    <location>
        <begin position="1"/>
        <end position="32"/>
    </location>
</feature>
<accession>A0ABQ6JMW9</accession>
<organism evidence="6 7">
    <name type="scientific">Angustibacter aerolatus</name>
    <dbReference type="NCBI Taxonomy" id="1162965"/>
    <lineage>
        <taxon>Bacteria</taxon>
        <taxon>Bacillati</taxon>
        <taxon>Actinomycetota</taxon>
        <taxon>Actinomycetes</taxon>
        <taxon>Kineosporiales</taxon>
        <taxon>Kineosporiaceae</taxon>
    </lineage>
</organism>
<feature type="region of interest" description="Disordered" evidence="4">
    <location>
        <begin position="387"/>
        <end position="480"/>
    </location>
</feature>
<keyword evidence="1 5" id="KW-0732">Signal</keyword>
<proteinExistence type="predicted"/>
<dbReference type="Gene3D" id="2.130.10.130">
    <property type="entry name" value="Integrin alpha, N-terminal"/>
    <property type="match status" value="1"/>
</dbReference>
<keyword evidence="2" id="KW-0677">Repeat</keyword>
<dbReference type="Proteomes" id="UP001157017">
    <property type="component" value="Unassembled WGS sequence"/>
</dbReference>
<protein>
    <submittedName>
        <fullName evidence="6">Uncharacterized protein</fullName>
    </submittedName>
</protein>
<feature type="compositionally biased region" description="Basic and acidic residues" evidence="4">
    <location>
        <begin position="537"/>
        <end position="550"/>
    </location>
</feature>
<sequence length="665" mass="68426">MRRQHEVGRWLAAGAGLATAAGVVLAPASASAAAPSHDDASGATQVASLPFAATADLRQATDSATETRLRDTCSDDAPAPQAHGVWYRYTPTYTRVVHAEGSGRATVLAAQGPVDDLQPVDGDCGRSLRADGMIVRAGTPYFFLLTVPDGDTASSTTFHLVDSGCGADQPRAHDLDGDHCPDLAVALPRTASVEVRYGSTMHTLAKRRQVLRLSTQTGAGSGMVVTTGDVDGDGYLDLVVGLPSLDVSGRADAGGVQVVYGSATGLGAGRATRLLTESTQRGTGSPEVGDRFGAAVSVSGAPRGRLAIGVPGESLGSTARAGAVVVLTAGSASGRLLSQSGSAPGTPRTGDAYGSAVAFDGTNLLVGVPLDDLGSAADAGSVTVVPAGGGAYEPDPGHQGDAGRRGGRRPVRRRVRRPALRRRHPRRRRGAGREHRVGDAHRVGEPADPGRRHRPAAPRRLRVPPGQRARARGNESGDHFGAVLVDGTDTVVDSVRSYATVHLLVGVPDEDLGATADAGTVLDLPFADSGSRGASARRSEPGGRLRDEPGRPQPVRRLGERAGLTRPGQPVRRLARGTPRRRARAGGPHRLGLGGRAGAGRRRCRRRRSRAARGRRRAGRGRRPAPHPAPGAPALPDAVPGPDRAGRGVRRLGRLSSAGGAAGAA</sequence>
<evidence type="ECO:0000256" key="4">
    <source>
        <dbReference type="SAM" id="MobiDB-lite"/>
    </source>
</evidence>
<dbReference type="Pfam" id="PF13517">
    <property type="entry name" value="FG-GAP_3"/>
    <property type="match status" value="1"/>
</dbReference>
<evidence type="ECO:0000256" key="5">
    <source>
        <dbReference type="SAM" id="SignalP"/>
    </source>
</evidence>
<dbReference type="InterPro" id="IPR013519">
    <property type="entry name" value="Int_alpha_beta-p"/>
</dbReference>
<dbReference type="SMART" id="SM00191">
    <property type="entry name" value="Int_alpha"/>
    <property type="match status" value="2"/>
</dbReference>
<evidence type="ECO:0000313" key="7">
    <source>
        <dbReference type="Proteomes" id="UP001157017"/>
    </source>
</evidence>